<sequence>MPSQEFLNAVDKVNKLTKRPSDDELLELYGLYKQATIGDNETPKPAIYDLKGKYKWNAWNELQGTSQEEAEKKYIELVEKISARLAAE</sequence>
<dbReference type="PANTHER" id="PTHR23310">
    <property type="entry name" value="ACYL-COA-BINDING PROTEIN, ACBP"/>
    <property type="match status" value="1"/>
</dbReference>
<dbReference type="InterPro" id="IPR035984">
    <property type="entry name" value="Acyl-CoA-binding_sf"/>
</dbReference>
<dbReference type="PROSITE" id="PS51228">
    <property type="entry name" value="ACB_2"/>
    <property type="match status" value="1"/>
</dbReference>
<accession>A0A5E8BTI5</accession>
<protein>
    <recommendedName>
        <fullName evidence="3">ACB domain-containing protein</fullName>
    </recommendedName>
</protein>
<dbReference type="GO" id="GO:0000062">
    <property type="term" value="F:fatty-acyl-CoA binding"/>
    <property type="evidence" value="ECO:0007669"/>
    <property type="project" value="InterPro"/>
</dbReference>
<dbReference type="Gene3D" id="1.20.80.10">
    <property type="match status" value="1"/>
</dbReference>
<name>A0A5E8BTI5_9ASCO</name>
<dbReference type="FunFam" id="1.20.80.10:FF:000010">
    <property type="entry name" value="Acyl-CoA-binding domain-containing protein 5"/>
    <property type="match status" value="1"/>
</dbReference>
<gene>
    <name evidence="4" type="ORF">SAPINGB_P004378</name>
</gene>
<keyword evidence="5" id="KW-1185">Reference proteome</keyword>
<reference evidence="4 5" key="1">
    <citation type="submission" date="2019-09" db="EMBL/GenBank/DDBJ databases">
        <authorList>
            <person name="Brejova B."/>
        </authorList>
    </citation>
    <scope>NUCLEOTIDE SEQUENCE [LARGE SCALE GENOMIC DNA]</scope>
</reference>
<dbReference type="EMBL" id="CABVLU010000003">
    <property type="protein sequence ID" value="VVT55018.1"/>
    <property type="molecule type" value="Genomic_DNA"/>
</dbReference>
<keyword evidence="2" id="KW-0446">Lipid-binding</keyword>
<dbReference type="AlphaFoldDB" id="A0A5E8BTI5"/>
<dbReference type="Proteomes" id="UP000398389">
    <property type="component" value="Unassembled WGS sequence"/>
</dbReference>
<dbReference type="InterPro" id="IPR022408">
    <property type="entry name" value="Acyl-CoA-binding_prot_CS"/>
</dbReference>
<evidence type="ECO:0000259" key="3">
    <source>
        <dbReference type="PROSITE" id="PS51228"/>
    </source>
</evidence>
<comment type="similarity">
    <text evidence="1">Belongs to the ACBP family.</text>
</comment>
<evidence type="ECO:0000313" key="5">
    <source>
        <dbReference type="Proteomes" id="UP000398389"/>
    </source>
</evidence>
<dbReference type="SUPFAM" id="SSF47027">
    <property type="entry name" value="Acyl-CoA binding protein"/>
    <property type="match status" value="1"/>
</dbReference>
<dbReference type="PANTHER" id="PTHR23310:SF62">
    <property type="entry name" value="ACYL-COA BINDING PROTEIN 1, ISOFORM A"/>
    <property type="match status" value="1"/>
</dbReference>
<evidence type="ECO:0000313" key="4">
    <source>
        <dbReference type="EMBL" id="VVT55018.1"/>
    </source>
</evidence>
<dbReference type="OrthoDB" id="346910at2759"/>
<evidence type="ECO:0000256" key="1">
    <source>
        <dbReference type="ARBA" id="ARBA00005567"/>
    </source>
</evidence>
<organism evidence="4 5">
    <name type="scientific">Magnusiomyces paraingens</name>
    <dbReference type="NCBI Taxonomy" id="2606893"/>
    <lineage>
        <taxon>Eukaryota</taxon>
        <taxon>Fungi</taxon>
        <taxon>Dikarya</taxon>
        <taxon>Ascomycota</taxon>
        <taxon>Saccharomycotina</taxon>
        <taxon>Dipodascomycetes</taxon>
        <taxon>Dipodascales</taxon>
        <taxon>Dipodascaceae</taxon>
        <taxon>Magnusiomyces</taxon>
    </lineage>
</organism>
<feature type="domain" description="ACB" evidence="3">
    <location>
        <begin position="2"/>
        <end position="87"/>
    </location>
</feature>
<dbReference type="PRINTS" id="PR00689">
    <property type="entry name" value="ACOABINDINGP"/>
</dbReference>
<dbReference type="InterPro" id="IPR014352">
    <property type="entry name" value="FERM/acyl-CoA-bd_prot_sf"/>
</dbReference>
<dbReference type="InterPro" id="IPR000582">
    <property type="entry name" value="Acyl-CoA-binding_protein"/>
</dbReference>
<proteinExistence type="inferred from homology"/>
<dbReference type="PROSITE" id="PS00880">
    <property type="entry name" value="ACB_1"/>
    <property type="match status" value="1"/>
</dbReference>
<dbReference type="GO" id="GO:0006631">
    <property type="term" value="P:fatty acid metabolic process"/>
    <property type="evidence" value="ECO:0007669"/>
    <property type="project" value="TreeGrafter"/>
</dbReference>
<dbReference type="Pfam" id="PF00887">
    <property type="entry name" value="ACBP"/>
    <property type="match status" value="1"/>
</dbReference>
<evidence type="ECO:0000256" key="2">
    <source>
        <dbReference type="ARBA" id="ARBA00023121"/>
    </source>
</evidence>
<dbReference type="RefSeq" id="XP_031854984.1">
    <property type="nucleotide sequence ID" value="XM_031999093.1"/>
</dbReference>
<dbReference type="GeneID" id="43583193"/>